<sequence>MKIEYIIEQIASISKKTPEITKTISAVISKLSSYTVINGLVYFFVARADCKFPGLGMKFVGPVIAFLFLVFLLDVFTNDFTLFKIIDNKEGTILKRIIVIFLAFLAAGLLSWLYVSGIYQPLFSIPDKIWECKI</sequence>
<dbReference type="EMBL" id="CAADJA010000002">
    <property type="protein sequence ID" value="VFS51440.1"/>
    <property type="molecule type" value="Genomic_DNA"/>
</dbReference>
<protein>
    <submittedName>
        <fullName evidence="2">Uncharacterized protein</fullName>
    </submittedName>
</protein>
<reference evidence="2" key="1">
    <citation type="submission" date="2017-09" db="EMBL/GenBank/DDBJ databases">
        <title>FDA dAtabase for Regulatory Grade micrObial Sequences (FDA-ARGOS): Supporting development and validation of Infectious Disease Dx tests.</title>
        <authorList>
            <person name="Minogue T."/>
            <person name="Wolcott M."/>
            <person name="Wasieloski L."/>
            <person name="Aguilar W."/>
            <person name="Moore D."/>
            <person name="Tallon L.J."/>
            <person name="Sadzewicz L."/>
            <person name="Ott S."/>
            <person name="Zhao X."/>
            <person name="Nagaraj S."/>
            <person name="Vavikolanu K."/>
            <person name="Aluvathingal J."/>
            <person name="Nadendla S."/>
            <person name="Sichtig H."/>
        </authorList>
    </citation>
    <scope>NUCLEOTIDE SEQUENCE</scope>
    <source>
        <strain evidence="2">FDAARGOS_387</strain>
    </source>
</reference>
<evidence type="ECO:0000313" key="2">
    <source>
        <dbReference type="EMBL" id="PHI31181.1"/>
    </source>
</evidence>
<reference evidence="4" key="2">
    <citation type="submission" date="2017-09" db="EMBL/GenBank/DDBJ databases">
        <title>FDA dAtabase for Regulatory Grade micrObial Sequences (FDA-ARGOS): Supporting development and validation of Infectious Disease Dx tests.</title>
        <authorList>
            <person name="Minogue T."/>
            <person name="Wolcott M."/>
            <person name="Wasieloski L."/>
            <person name="Aguilar W."/>
            <person name="Moore D."/>
            <person name="Tallon L."/>
            <person name="Sadzewicz L."/>
            <person name="Ott S."/>
            <person name="Zhao X."/>
            <person name="Nagaraj S."/>
            <person name="Vavikolanu K."/>
            <person name="Aluvathingal J."/>
            <person name="Nadendla S."/>
            <person name="Sichtig H."/>
        </authorList>
    </citation>
    <scope>NUCLEOTIDE SEQUENCE [LARGE SCALE GENOMIC DNA]</scope>
    <source>
        <strain evidence="4">FDAARGOS_387</strain>
    </source>
</reference>
<dbReference type="STRING" id="1111728.GCA_000427805_03689"/>
<gene>
    <name evidence="2" type="ORF">CRN84_18460</name>
    <name evidence="3" type="ORF">NCTC12282_05083</name>
</gene>
<feature type="transmembrane region" description="Helical" evidence="1">
    <location>
        <begin position="24"/>
        <end position="45"/>
    </location>
</feature>
<evidence type="ECO:0000313" key="4">
    <source>
        <dbReference type="Proteomes" id="UP000224974"/>
    </source>
</evidence>
<dbReference type="Proteomes" id="UP000224974">
    <property type="component" value="Unassembled WGS sequence"/>
</dbReference>
<keyword evidence="1" id="KW-0472">Membrane</keyword>
<accession>A0A2C6DQU1</accession>
<keyword evidence="1" id="KW-1133">Transmembrane helix</keyword>
<dbReference type="Proteomes" id="UP000373449">
    <property type="component" value="Unassembled WGS sequence"/>
</dbReference>
<proteinExistence type="predicted"/>
<dbReference type="EMBL" id="PDDX01000001">
    <property type="protein sequence ID" value="PHI31181.1"/>
    <property type="molecule type" value="Genomic_DNA"/>
</dbReference>
<dbReference type="AlphaFoldDB" id="A0A2C6DQU1"/>
<dbReference type="OrthoDB" id="6465859at2"/>
<organism evidence="2 4">
    <name type="scientific">Budvicia aquatica</name>
    <dbReference type="NCBI Taxonomy" id="82979"/>
    <lineage>
        <taxon>Bacteria</taxon>
        <taxon>Pseudomonadati</taxon>
        <taxon>Pseudomonadota</taxon>
        <taxon>Gammaproteobacteria</taxon>
        <taxon>Enterobacterales</taxon>
        <taxon>Budviciaceae</taxon>
        <taxon>Budvicia</taxon>
    </lineage>
</organism>
<feature type="transmembrane region" description="Helical" evidence="1">
    <location>
        <begin position="57"/>
        <end position="76"/>
    </location>
</feature>
<reference evidence="3 5" key="3">
    <citation type="submission" date="2019-03" db="EMBL/GenBank/DDBJ databases">
        <authorList>
            <consortium name="Pathogen Informatics"/>
        </authorList>
    </citation>
    <scope>NUCLEOTIDE SEQUENCE [LARGE SCALE GENOMIC DNA]</scope>
    <source>
        <strain evidence="3 5">NCTC12282</strain>
    </source>
</reference>
<feature type="transmembrane region" description="Helical" evidence="1">
    <location>
        <begin position="97"/>
        <end position="115"/>
    </location>
</feature>
<keyword evidence="4" id="KW-1185">Reference proteome</keyword>
<evidence type="ECO:0000313" key="3">
    <source>
        <dbReference type="EMBL" id="VFS51440.1"/>
    </source>
</evidence>
<evidence type="ECO:0000313" key="5">
    <source>
        <dbReference type="Proteomes" id="UP000373449"/>
    </source>
</evidence>
<dbReference type="RefSeq" id="WP_029095723.1">
    <property type="nucleotide sequence ID" value="NZ_CAADJA010000002.1"/>
</dbReference>
<evidence type="ECO:0000256" key="1">
    <source>
        <dbReference type="SAM" id="Phobius"/>
    </source>
</evidence>
<name>A0A2C6DQU1_9GAMM</name>
<keyword evidence="1" id="KW-0812">Transmembrane</keyword>